<evidence type="ECO:0000256" key="3">
    <source>
        <dbReference type="ARBA" id="ARBA00022527"/>
    </source>
</evidence>
<evidence type="ECO:0000256" key="9">
    <source>
        <dbReference type="ARBA" id="ARBA00047899"/>
    </source>
</evidence>
<evidence type="ECO:0000313" key="17">
    <source>
        <dbReference type="Proteomes" id="UP001295684"/>
    </source>
</evidence>
<keyword evidence="7" id="KW-0418">Kinase</keyword>
<comment type="catalytic activity">
    <reaction evidence="9">
        <text>L-threonyl-[protein] + ATP = O-phospho-L-threonyl-[protein] + ADP + H(+)</text>
        <dbReference type="Rhea" id="RHEA:46608"/>
        <dbReference type="Rhea" id="RHEA-COMP:11060"/>
        <dbReference type="Rhea" id="RHEA-COMP:11605"/>
        <dbReference type="ChEBI" id="CHEBI:15378"/>
        <dbReference type="ChEBI" id="CHEBI:30013"/>
        <dbReference type="ChEBI" id="CHEBI:30616"/>
        <dbReference type="ChEBI" id="CHEBI:61977"/>
        <dbReference type="ChEBI" id="CHEBI:456216"/>
        <dbReference type="EC" id="2.7.11.1"/>
    </reaction>
</comment>
<comment type="caution">
    <text evidence="16">The sequence shown here is derived from an EMBL/GenBank/DDBJ whole genome shotgun (WGS) entry which is preliminary data.</text>
</comment>
<proteinExistence type="inferred from homology"/>
<evidence type="ECO:0000256" key="10">
    <source>
        <dbReference type="ARBA" id="ARBA00048679"/>
    </source>
</evidence>
<dbReference type="Gene3D" id="3.30.200.20">
    <property type="entry name" value="Phosphorylase Kinase, domain 1"/>
    <property type="match status" value="1"/>
</dbReference>
<organism evidence="16 17">
    <name type="scientific">Euplotes crassus</name>
    <dbReference type="NCBI Taxonomy" id="5936"/>
    <lineage>
        <taxon>Eukaryota</taxon>
        <taxon>Sar</taxon>
        <taxon>Alveolata</taxon>
        <taxon>Ciliophora</taxon>
        <taxon>Intramacronucleata</taxon>
        <taxon>Spirotrichea</taxon>
        <taxon>Hypotrichia</taxon>
        <taxon>Euplotida</taxon>
        <taxon>Euplotidae</taxon>
        <taxon>Moneuplotes</taxon>
    </lineage>
</organism>
<dbReference type="CDD" id="cd05123">
    <property type="entry name" value="STKc_AGC"/>
    <property type="match status" value="1"/>
</dbReference>
<feature type="domain" description="AGC-kinase C-terminal" evidence="15">
    <location>
        <begin position="343"/>
        <end position="416"/>
    </location>
</feature>
<keyword evidence="4" id="KW-0597">Phosphoprotein</keyword>
<dbReference type="FunFam" id="3.30.200.20:FF:000524">
    <property type="entry name" value="Non-specific serine/threonine protein kinase"/>
    <property type="match status" value="1"/>
</dbReference>
<dbReference type="PROSITE" id="PS50011">
    <property type="entry name" value="PROTEIN_KINASE_DOM"/>
    <property type="match status" value="1"/>
</dbReference>
<evidence type="ECO:0000256" key="4">
    <source>
        <dbReference type="ARBA" id="ARBA00022553"/>
    </source>
</evidence>
<dbReference type="Proteomes" id="UP001295684">
    <property type="component" value="Unassembled WGS sequence"/>
</dbReference>
<keyword evidence="17" id="KW-1185">Reference proteome</keyword>
<evidence type="ECO:0000256" key="6">
    <source>
        <dbReference type="ARBA" id="ARBA00022741"/>
    </source>
</evidence>
<dbReference type="PROSITE" id="PS00108">
    <property type="entry name" value="PROTEIN_KINASE_ST"/>
    <property type="match status" value="1"/>
</dbReference>
<dbReference type="EC" id="2.7.11.1" evidence="2"/>
<gene>
    <name evidence="16" type="ORF">ECRASSUSDP1_LOCUS10952</name>
</gene>
<evidence type="ECO:0000256" key="2">
    <source>
        <dbReference type="ARBA" id="ARBA00012513"/>
    </source>
</evidence>
<feature type="binding site" evidence="11">
    <location>
        <position position="114"/>
    </location>
    <ligand>
        <name>ATP</name>
        <dbReference type="ChEBI" id="CHEBI:30616"/>
    </ligand>
</feature>
<dbReference type="Pfam" id="PF00069">
    <property type="entry name" value="Pkinase"/>
    <property type="match status" value="1"/>
</dbReference>
<sequence>MEAKFEEQSAIIYNQDSCNLNQYVIDTNYYGDGTNKKEHFEESPDPEKDELSDDDMIMIEEDMADYDQLVKDNQAKQGKTSKEDFNMMKVIGQGSYGKVFLVQHKKTGISYAMKMLKKADLKKRNQVEHTMAERRILEKIKHPFIVSLQYSFQSKKKLYFVMDYCPGGELFFYLQNIGKFKEKTACFYASNILFAIEELHKNDIIYRDLKPENVLIGYDGYAKITDFGLSKENIQGSSDAHSFCGTPEYLSPEILAKTGHGKPADWWSFGAIIYEMLVGIPPFYTKNRQKLYHNIQNGELDLPDTLSDEAKDLLSKLLTKDPDKRLGSGVNDAQDVKSHPWFANISWDDIYNKGQKPPYTPQLDSEDDVKHFCPGFTKIDVYGSYEDGNPMSPPEDATGDSKWNNFSYDPENEMGG</sequence>
<dbReference type="SMART" id="SM00133">
    <property type="entry name" value="S_TK_X"/>
    <property type="match status" value="1"/>
</dbReference>
<evidence type="ECO:0000259" key="14">
    <source>
        <dbReference type="PROSITE" id="PS50011"/>
    </source>
</evidence>
<dbReference type="InterPro" id="IPR011009">
    <property type="entry name" value="Kinase-like_dom_sf"/>
</dbReference>
<dbReference type="SUPFAM" id="SSF56112">
    <property type="entry name" value="Protein kinase-like (PK-like)"/>
    <property type="match status" value="1"/>
</dbReference>
<dbReference type="InterPro" id="IPR045270">
    <property type="entry name" value="STKc_AGC"/>
</dbReference>
<dbReference type="Gene3D" id="1.10.510.10">
    <property type="entry name" value="Transferase(Phosphotransferase) domain 1"/>
    <property type="match status" value="1"/>
</dbReference>
<dbReference type="GO" id="GO:0005524">
    <property type="term" value="F:ATP binding"/>
    <property type="evidence" value="ECO:0007669"/>
    <property type="project" value="UniProtKB-UniRule"/>
</dbReference>
<reference evidence="16" key="1">
    <citation type="submission" date="2023-07" db="EMBL/GenBank/DDBJ databases">
        <authorList>
            <consortium name="AG Swart"/>
            <person name="Singh M."/>
            <person name="Singh A."/>
            <person name="Seah K."/>
            <person name="Emmerich C."/>
        </authorList>
    </citation>
    <scope>NUCLEOTIDE SEQUENCE</scope>
    <source>
        <strain evidence="16">DP1</strain>
    </source>
</reference>
<evidence type="ECO:0000313" key="16">
    <source>
        <dbReference type="EMBL" id="CAI2369649.1"/>
    </source>
</evidence>
<keyword evidence="8 11" id="KW-0067">ATP-binding</keyword>
<dbReference type="GO" id="GO:0004674">
    <property type="term" value="F:protein serine/threonine kinase activity"/>
    <property type="evidence" value="ECO:0007669"/>
    <property type="project" value="UniProtKB-KW"/>
</dbReference>
<keyword evidence="5" id="KW-0808">Transferase</keyword>
<comment type="similarity">
    <text evidence="1">Belongs to the protein kinase superfamily. AGC Ser/Thr protein kinase family.</text>
</comment>
<evidence type="ECO:0000259" key="15">
    <source>
        <dbReference type="PROSITE" id="PS51285"/>
    </source>
</evidence>
<evidence type="ECO:0000256" key="11">
    <source>
        <dbReference type="PROSITE-ProRule" id="PRU10141"/>
    </source>
</evidence>
<name>A0AAD1UQP7_EUPCR</name>
<keyword evidence="6 11" id="KW-0547">Nucleotide-binding</keyword>
<evidence type="ECO:0000256" key="5">
    <source>
        <dbReference type="ARBA" id="ARBA00022679"/>
    </source>
</evidence>
<feature type="domain" description="Protein kinase" evidence="14">
    <location>
        <begin position="85"/>
        <end position="342"/>
    </location>
</feature>
<dbReference type="InterPro" id="IPR000719">
    <property type="entry name" value="Prot_kinase_dom"/>
</dbReference>
<evidence type="ECO:0000256" key="1">
    <source>
        <dbReference type="ARBA" id="ARBA00009903"/>
    </source>
</evidence>
<dbReference type="InterPro" id="IPR000961">
    <property type="entry name" value="AGC-kinase_C"/>
</dbReference>
<dbReference type="EMBL" id="CAMPGE010010802">
    <property type="protein sequence ID" value="CAI2369649.1"/>
    <property type="molecule type" value="Genomic_DNA"/>
</dbReference>
<comment type="catalytic activity">
    <reaction evidence="10">
        <text>L-seryl-[protein] + ATP = O-phospho-L-seryl-[protein] + ADP + H(+)</text>
        <dbReference type="Rhea" id="RHEA:17989"/>
        <dbReference type="Rhea" id="RHEA-COMP:9863"/>
        <dbReference type="Rhea" id="RHEA-COMP:11604"/>
        <dbReference type="ChEBI" id="CHEBI:15378"/>
        <dbReference type="ChEBI" id="CHEBI:29999"/>
        <dbReference type="ChEBI" id="CHEBI:30616"/>
        <dbReference type="ChEBI" id="CHEBI:83421"/>
        <dbReference type="ChEBI" id="CHEBI:456216"/>
        <dbReference type="EC" id="2.7.11.1"/>
    </reaction>
</comment>
<dbReference type="InterPro" id="IPR017441">
    <property type="entry name" value="Protein_kinase_ATP_BS"/>
</dbReference>
<feature type="region of interest" description="Disordered" evidence="13">
    <location>
        <begin position="384"/>
        <end position="416"/>
    </location>
</feature>
<dbReference type="InterPro" id="IPR008271">
    <property type="entry name" value="Ser/Thr_kinase_AS"/>
</dbReference>
<dbReference type="AlphaFoldDB" id="A0AAD1UQP7"/>
<dbReference type="PANTHER" id="PTHR24351">
    <property type="entry name" value="RIBOSOMAL PROTEIN S6 KINASE"/>
    <property type="match status" value="1"/>
</dbReference>
<dbReference type="PROSITE" id="PS00107">
    <property type="entry name" value="PROTEIN_KINASE_ATP"/>
    <property type="match status" value="1"/>
</dbReference>
<dbReference type="FunFam" id="1.10.510.10:FF:000008">
    <property type="entry name" value="Non-specific serine/threonine protein kinase"/>
    <property type="match status" value="1"/>
</dbReference>
<evidence type="ECO:0000256" key="7">
    <source>
        <dbReference type="ARBA" id="ARBA00022777"/>
    </source>
</evidence>
<dbReference type="PROSITE" id="PS51285">
    <property type="entry name" value="AGC_KINASE_CTER"/>
    <property type="match status" value="1"/>
</dbReference>
<keyword evidence="3 12" id="KW-0723">Serine/threonine-protein kinase</keyword>
<protein>
    <recommendedName>
        <fullName evidence="2">non-specific serine/threonine protein kinase</fullName>
        <ecNumber evidence="2">2.7.11.1</ecNumber>
    </recommendedName>
</protein>
<evidence type="ECO:0000256" key="13">
    <source>
        <dbReference type="SAM" id="MobiDB-lite"/>
    </source>
</evidence>
<evidence type="ECO:0000256" key="12">
    <source>
        <dbReference type="RuleBase" id="RU000304"/>
    </source>
</evidence>
<dbReference type="SMART" id="SM00220">
    <property type="entry name" value="S_TKc"/>
    <property type="match status" value="1"/>
</dbReference>
<accession>A0AAD1UQP7</accession>
<evidence type="ECO:0000256" key="8">
    <source>
        <dbReference type="ARBA" id="ARBA00022840"/>
    </source>
</evidence>